<evidence type="ECO:0000313" key="3">
    <source>
        <dbReference type="Proteomes" id="UP000034333"/>
    </source>
</evidence>
<dbReference type="SUPFAM" id="SSF51182">
    <property type="entry name" value="RmlC-like cupins"/>
    <property type="match status" value="1"/>
</dbReference>
<evidence type="ECO:0000313" key="2">
    <source>
        <dbReference type="EMBL" id="KKQ40530.1"/>
    </source>
</evidence>
<organism evidence="2 3">
    <name type="scientific">Candidatus Magasanikbacteria bacterium GW2011_GWA2_37_8</name>
    <dbReference type="NCBI Taxonomy" id="1619036"/>
    <lineage>
        <taxon>Bacteria</taxon>
        <taxon>Candidatus Magasanikiibacteriota</taxon>
    </lineage>
</organism>
<dbReference type="AlphaFoldDB" id="A0A0G0HPJ0"/>
<dbReference type="InterPro" id="IPR008894">
    <property type="entry name" value="QdtA_cupin_dom"/>
</dbReference>
<proteinExistence type="predicted"/>
<name>A0A0G0HPJ0_9BACT</name>
<accession>A0A0G0HPJ0</accession>
<dbReference type="Pfam" id="PF05523">
    <property type="entry name" value="FdtA"/>
    <property type="match status" value="1"/>
</dbReference>
<reference evidence="2 3" key="1">
    <citation type="journal article" date="2015" name="Nature">
        <title>rRNA introns, odd ribosomes, and small enigmatic genomes across a large radiation of phyla.</title>
        <authorList>
            <person name="Brown C.T."/>
            <person name="Hug L.A."/>
            <person name="Thomas B.C."/>
            <person name="Sharon I."/>
            <person name="Castelle C.J."/>
            <person name="Singh A."/>
            <person name="Wilkins M.J."/>
            <person name="Williams K.H."/>
            <person name="Banfield J.F."/>
        </authorList>
    </citation>
    <scope>NUCLEOTIDE SEQUENCE [LARGE SCALE GENOMIC DNA]</scope>
</reference>
<dbReference type="STRING" id="1619036.US58_C0018G0004"/>
<sequence>MKLVFKKLQLKIVQNERATYSFAELKEFIDWEVKRVYFIQDCKENTGQHCHKQEKEMFVMQKGSCVAVIDQGNGKEEIPLEGPGDAIYVGDYVWHGFKDFSLDAVLLALSSTNYSPDRSDYVEDYEEYKKLVHSQ</sequence>
<feature type="domain" description="Sugar 3,4-ketoisomerase QdtA cupin" evidence="1">
    <location>
        <begin position="8"/>
        <end position="132"/>
    </location>
</feature>
<dbReference type="Gene3D" id="2.60.120.10">
    <property type="entry name" value="Jelly Rolls"/>
    <property type="match status" value="1"/>
</dbReference>
<gene>
    <name evidence="2" type="ORF">US58_C0018G0004</name>
</gene>
<dbReference type="CDD" id="cd20292">
    <property type="entry name" value="cupin_QdtA-like"/>
    <property type="match status" value="1"/>
</dbReference>
<evidence type="ECO:0000259" key="1">
    <source>
        <dbReference type="Pfam" id="PF05523"/>
    </source>
</evidence>
<dbReference type="InterPro" id="IPR014710">
    <property type="entry name" value="RmlC-like_jellyroll"/>
</dbReference>
<comment type="caution">
    <text evidence="2">The sequence shown here is derived from an EMBL/GenBank/DDBJ whole genome shotgun (WGS) entry which is preliminary data.</text>
</comment>
<dbReference type="EMBL" id="LBTN01000018">
    <property type="protein sequence ID" value="KKQ40530.1"/>
    <property type="molecule type" value="Genomic_DNA"/>
</dbReference>
<dbReference type="InterPro" id="IPR011051">
    <property type="entry name" value="RmlC_Cupin_sf"/>
</dbReference>
<protein>
    <submittedName>
        <fullName evidence="2">WblP protein</fullName>
    </submittedName>
</protein>
<dbReference type="Proteomes" id="UP000034333">
    <property type="component" value="Unassembled WGS sequence"/>
</dbReference>